<evidence type="ECO:0000256" key="6">
    <source>
        <dbReference type="ARBA" id="ARBA00022519"/>
    </source>
</evidence>
<dbReference type="InterPro" id="IPR003856">
    <property type="entry name" value="LPS_length_determ_N"/>
</dbReference>
<keyword evidence="12 17" id="KW-1133">Transmembrane helix</keyword>
<keyword evidence="16" id="KW-0175">Coiled coil</keyword>
<comment type="similarity">
    <text evidence="2">Belongs to the CpsD/CapB family.</text>
</comment>
<dbReference type="GO" id="GO:0004715">
    <property type="term" value="F:non-membrane spanning protein tyrosine kinase activity"/>
    <property type="evidence" value="ECO:0007669"/>
    <property type="project" value="UniProtKB-EC"/>
</dbReference>
<evidence type="ECO:0000259" key="20">
    <source>
        <dbReference type="Pfam" id="PF13807"/>
    </source>
</evidence>
<comment type="caution">
    <text evidence="21">The sequence shown here is derived from an EMBL/GenBank/DDBJ whole genome shotgun (WGS) entry which is preliminary data.</text>
</comment>
<dbReference type="PANTHER" id="PTHR32309">
    <property type="entry name" value="TYROSINE-PROTEIN KINASE"/>
    <property type="match status" value="1"/>
</dbReference>
<evidence type="ECO:0000256" key="8">
    <source>
        <dbReference type="ARBA" id="ARBA00022692"/>
    </source>
</evidence>
<evidence type="ECO:0000313" key="21">
    <source>
        <dbReference type="EMBL" id="MBI5251272.1"/>
    </source>
</evidence>
<evidence type="ECO:0000256" key="13">
    <source>
        <dbReference type="ARBA" id="ARBA00023136"/>
    </source>
</evidence>
<dbReference type="CDD" id="cd05387">
    <property type="entry name" value="BY-kinase"/>
    <property type="match status" value="1"/>
</dbReference>
<dbReference type="NCBIfam" id="TIGR01007">
    <property type="entry name" value="eps_fam"/>
    <property type="match status" value="1"/>
</dbReference>
<evidence type="ECO:0000259" key="19">
    <source>
        <dbReference type="Pfam" id="PF13614"/>
    </source>
</evidence>
<feature type="domain" description="Polysaccharide chain length determinant N-terminal" evidence="18">
    <location>
        <begin position="18"/>
        <end position="106"/>
    </location>
</feature>
<feature type="coiled-coil region" evidence="16">
    <location>
        <begin position="328"/>
        <end position="374"/>
    </location>
</feature>
<dbReference type="GO" id="GO:0005524">
    <property type="term" value="F:ATP binding"/>
    <property type="evidence" value="ECO:0007669"/>
    <property type="project" value="UniProtKB-KW"/>
</dbReference>
<keyword evidence="6" id="KW-0997">Cell inner membrane</keyword>
<dbReference type="EC" id="2.7.10.2" evidence="4"/>
<evidence type="ECO:0000256" key="9">
    <source>
        <dbReference type="ARBA" id="ARBA00022741"/>
    </source>
</evidence>
<dbReference type="InterPro" id="IPR025669">
    <property type="entry name" value="AAA_dom"/>
</dbReference>
<feature type="domain" description="AAA" evidence="19">
    <location>
        <begin position="535"/>
        <end position="677"/>
    </location>
</feature>
<keyword evidence="14" id="KW-0829">Tyrosine-protein kinase</keyword>
<dbReference type="InterPro" id="IPR005702">
    <property type="entry name" value="Wzc-like_C"/>
</dbReference>
<organism evidence="21 22">
    <name type="scientific">Desulfomonile tiedjei</name>
    <dbReference type="NCBI Taxonomy" id="2358"/>
    <lineage>
        <taxon>Bacteria</taxon>
        <taxon>Pseudomonadati</taxon>
        <taxon>Thermodesulfobacteriota</taxon>
        <taxon>Desulfomonilia</taxon>
        <taxon>Desulfomonilales</taxon>
        <taxon>Desulfomonilaceae</taxon>
        <taxon>Desulfomonile</taxon>
    </lineage>
</organism>
<evidence type="ECO:0000256" key="16">
    <source>
        <dbReference type="SAM" id="Coils"/>
    </source>
</evidence>
<dbReference type="EMBL" id="JACRDE010000455">
    <property type="protein sequence ID" value="MBI5251272.1"/>
    <property type="molecule type" value="Genomic_DNA"/>
</dbReference>
<keyword evidence="13 17" id="KW-0472">Membrane</keyword>
<keyword evidence="10" id="KW-0418">Kinase</keyword>
<name>A0A9D6V965_9BACT</name>
<gene>
    <name evidence="21" type="ORF">HY912_17425</name>
</gene>
<evidence type="ECO:0000256" key="15">
    <source>
        <dbReference type="ARBA" id="ARBA00051245"/>
    </source>
</evidence>
<dbReference type="GO" id="GO:0005886">
    <property type="term" value="C:plasma membrane"/>
    <property type="evidence" value="ECO:0007669"/>
    <property type="project" value="UniProtKB-SubCell"/>
</dbReference>
<feature type="domain" description="Tyrosine-protein kinase G-rich" evidence="20">
    <location>
        <begin position="388"/>
        <end position="460"/>
    </location>
</feature>
<comment type="similarity">
    <text evidence="3">Belongs to the etk/wzc family.</text>
</comment>
<dbReference type="PANTHER" id="PTHR32309:SF13">
    <property type="entry name" value="FERRIC ENTEROBACTIN TRANSPORT PROTEIN FEPE"/>
    <property type="match status" value="1"/>
</dbReference>
<evidence type="ECO:0000256" key="12">
    <source>
        <dbReference type="ARBA" id="ARBA00022989"/>
    </source>
</evidence>
<proteinExistence type="inferred from homology"/>
<accession>A0A9D6V965</accession>
<dbReference type="InterPro" id="IPR027417">
    <property type="entry name" value="P-loop_NTPase"/>
</dbReference>
<evidence type="ECO:0000256" key="5">
    <source>
        <dbReference type="ARBA" id="ARBA00022475"/>
    </source>
</evidence>
<evidence type="ECO:0000256" key="7">
    <source>
        <dbReference type="ARBA" id="ARBA00022679"/>
    </source>
</evidence>
<keyword evidence="5" id="KW-1003">Cell membrane</keyword>
<comment type="catalytic activity">
    <reaction evidence="15">
        <text>L-tyrosyl-[protein] + ATP = O-phospho-L-tyrosyl-[protein] + ADP + H(+)</text>
        <dbReference type="Rhea" id="RHEA:10596"/>
        <dbReference type="Rhea" id="RHEA-COMP:10136"/>
        <dbReference type="Rhea" id="RHEA-COMP:20101"/>
        <dbReference type="ChEBI" id="CHEBI:15378"/>
        <dbReference type="ChEBI" id="CHEBI:30616"/>
        <dbReference type="ChEBI" id="CHEBI:46858"/>
        <dbReference type="ChEBI" id="CHEBI:61978"/>
        <dbReference type="ChEBI" id="CHEBI:456216"/>
        <dbReference type="EC" id="2.7.10.2"/>
    </reaction>
</comment>
<evidence type="ECO:0000256" key="2">
    <source>
        <dbReference type="ARBA" id="ARBA00007316"/>
    </source>
</evidence>
<evidence type="ECO:0000256" key="1">
    <source>
        <dbReference type="ARBA" id="ARBA00004429"/>
    </source>
</evidence>
<sequence length="734" mass="81932">MMIEKKEAGANLTDAEKNLRDYMDLVWRKKLLVFEVFILIFGIVAAYVFTSKPVYNSVSTLRIADNLTQDPEIKGKESSDLVFQRYIETEVGTIRSRHLAEQLIDKMNLLVSPDFFPPEQAYIKWIHAEIAALFASQPRDENSRKEIGQLKKENEAIKAVAKRLSVRQLTKTNLMEVSMEAYSPELAKDLLTNYLDIYLAGKIERKRKESLDLLGWLKDEISKVQADLMQSELALVKFVSEHGIVLSEDGGLSEVSELVKRKKEGLNKSQELQARLQALKEGQKSSGINARPEISDDEMLKKLKNDLASLETEDAVVRGVYSSNYPKSVVLKQKIDVLQKKIEVIQQQAVNSAFDSAKKEEQLLKSAVKGAQEEALRIGNLGAQFAVLKKDFDTNRTLYDLLLKELKETHVRTRAFHTHVQVIDPPNLGLDPVRPKRGMLLIAGMILGLLSGVAAVMVTEMKQQSSHVAKSMEREFQLTNLGSVPDIGKLRKLHNIDTGIGYEFLAYEQPNSPLADSIRNIHSSILFSSGNGAVKTMVVSSATAGEGKTFIAVSLSTMLTCNNSKRVLLVDADLRKPSIRDVFRPSYSDVGLTSLLTSESSKVDDIILGSRVPGLFYMTAGPQVRDHVSLLLTDRFSEVVAELVTRFDFIVFDAPPVLAFPETRILARTTDGVLLVVREGCVNRSECHSAAETLCNVEGGRVLGVILNRVSPKSAPYRYGGYYYSDRYPSRQFH</sequence>
<dbReference type="InterPro" id="IPR032807">
    <property type="entry name" value="GNVR"/>
</dbReference>
<evidence type="ECO:0000256" key="3">
    <source>
        <dbReference type="ARBA" id="ARBA00008883"/>
    </source>
</evidence>
<evidence type="ECO:0000256" key="14">
    <source>
        <dbReference type="ARBA" id="ARBA00023137"/>
    </source>
</evidence>
<keyword evidence="7 21" id="KW-0808">Transferase</keyword>
<protein>
    <recommendedName>
        <fullName evidence="4">non-specific protein-tyrosine kinase</fullName>
        <ecNumber evidence="4">2.7.10.2</ecNumber>
    </recommendedName>
</protein>
<dbReference type="Pfam" id="PF13614">
    <property type="entry name" value="AAA_31"/>
    <property type="match status" value="1"/>
</dbReference>
<dbReference type="Pfam" id="PF13807">
    <property type="entry name" value="GNVR"/>
    <property type="match status" value="1"/>
</dbReference>
<evidence type="ECO:0000313" key="22">
    <source>
        <dbReference type="Proteomes" id="UP000807825"/>
    </source>
</evidence>
<dbReference type="Proteomes" id="UP000807825">
    <property type="component" value="Unassembled WGS sequence"/>
</dbReference>
<dbReference type="InterPro" id="IPR050445">
    <property type="entry name" value="Bact_polysacc_biosynth/exp"/>
</dbReference>
<dbReference type="Gene3D" id="3.40.50.300">
    <property type="entry name" value="P-loop containing nucleotide triphosphate hydrolases"/>
    <property type="match status" value="1"/>
</dbReference>
<keyword evidence="9" id="KW-0547">Nucleotide-binding</keyword>
<reference evidence="21" key="1">
    <citation type="submission" date="2020-07" db="EMBL/GenBank/DDBJ databases">
        <title>Huge and variable diversity of episymbiotic CPR bacteria and DPANN archaea in groundwater ecosystems.</title>
        <authorList>
            <person name="He C.Y."/>
            <person name="Keren R."/>
            <person name="Whittaker M."/>
            <person name="Farag I.F."/>
            <person name="Doudna J."/>
            <person name="Cate J.H.D."/>
            <person name="Banfield J.F."/>
        </authorList>
    </citation>
    <scope>NUCLEOTIDE SEQUENCE</scope>
    <source>
        <strain evidence="21">NC_groundwater_1664_Pr3_B-0.1um_52_9</strain>
    </source>
</reference>
<evidence type="ECO:0000256" key="11">
    <source>
        <dbReference type="ARBA" id="ARBA00022840"/>
    </source>
</evidence>
<evidence type="ECO:0000256" key="4">
    <source>
        <dbReference type="ARBA" id="ARBA00011903"/>
    </source>
</evidence>
<keyword evidence="11" id="KW-0067">ATP-binding</keyword>
<dbReference type="Pfam" id="PF02706">
    <property type="entry name" value="Wzz"/>
    <property type="match status" value="1"/>
</dbReference>
<feature type="transmembrane region" description="Helical" evidence="17">
    <location>
        <begin position="31"/>
        <end position="49"/>
    </location>
</feature>
<evidence type="ECO:0000256" key="10">
    <source>
        <dbReference type="ARBA" id="ARBA00022777"/>
    </source>
</evidence>
<comment type="subcellular location">
    <subcellularLocation>
        <location evidence="1">Cell inner membrane</location>
        <topology evidence="1">Multi-pass membrane protein</topology>
    </subcellularLocation>
</comment>
<keyword evidence="8 17" id="KW-0812">Transmembrane</keyword>
<evidence type="ECO:0000259" key="18">
    <source>
        <dbReference type="Pfam" id="PF02706"/>
    </source>
</evidence>
<dbReference type="SUPFAM" id="SSF52540">
    <property type="entry name" value="P-loop containing nucleoside triphosphate hydrolases"/>
    <property type="match status" value="1"/>
</dbReference>
<dbReference type="AlphaFoldDB" id="A0A9D6V965"/>
<evidence type="ECO:0000256" key="17">
    <source>
        <dbReference type="SAM" id="Phobius"/>
    </source>
</evidence>